<comment type="caution">
    <text evidence="16">The sequence shown here is derived from an EMBL/GenBank/DDBJ whole genome shotgun (WGS) entry which is preliminary data.</text>
</comment>
<evidence type="ECO:0000256" key="4">
    <source>
        <dbReference type="ARBA" id="ARBA00022475"/>
    </source>
</evidence>
<keyword evidence="12" id="KW-0902">Two-component regulatory system</keyword>
<evidence type="ECO:0000256" key="1">
    <source>
        <dbReference type="ARBA" id="ARBA00000085"/>
    </source>
</evidence>
<accession>A0ABS2KNH4</accession>
<feature type="transmembrane region" description="Helical" evidence="14">
    <location>
        <begin position="169"/>
        <end position="194"/>
    </location>
</feature>
<dbReference type="Pfam" id="PF02518">
    <property type="entry name" value="HATPase_c"/>
    <property type="match status" value="1"/>
</dbReference>
<dbReference type="InterPro" id="IPR003594">
    <property type="entry name" value="HATPase_dom"/>
</dbReference>
<dbReference type="PANTHER" id="PTHR43547:SF10">
    <property type="entry name" value="SENSOR HISTIDINE KINASE DCUS"/>
    <property type="match status" value="1"/>
</dbReference>
<evidence type="ECO:0000259" key="15">
    <source>
        <dbReference type="PROSITE" id="PS50109"/>
    </source>
</evidence>
<keyword evidence="4" id="KW-1003">Cell membrane</keyword>
<dbReference type="PROSITE" id="PS50109">
    <property type="entry name" value="HIS_KIN"/>
    <property type="match status" value="1"/>
</dbReference>
<evidence type="ECO:0000256" key="6">
    <source>
        <dbReference type="ARBA" id="ARBA00022679"/>
    </source>
</evidence>
<dbReference type="Gene3D" id="3.30.565.10">
    <property type="entry name" value="Histidine kinase-like ATPase, C-terminal domain"/>
    <property type="match status" value="1"/>
</dbReference>
<keyword evidence="11 14" id="KW-1133">Transmembrane helix</keyword>
<dbReference type="SUPFAM" id="SSF55874">
    <property type="entry name" value="ATPase domain of HSP90 chaperone/DNA topoisomerase II/histidine kinase"/>
    <property type="match status" value="1"/>
</dbReference>
<evidence type="ECO:0000256" key="10">
    <source>
        <dbReference type="ARBA" id="ARBA00022840"/>
    </source>
</evidence>
<evidence type="ECO:0000256" key="3">
    <source>
        <dbReference type="ARBA" id="ARBA00012438"/>
    </source>
</evidence>
<dbReference type="InterPro" id="IPR005467">
    <property type="entry name" value="His_kinase_dom"/>
</dbReference>
<evidence type="ECO:0000256" key="11">
    <source>
        <dbReference type="ARBA" id="ARBA00022989"/>
    </source>
</evidence>
<reference evidence="16 17" key="1">
    <citation type="submission" date="2021-01" db="EMBL/GenBank/DDBJ databases">
        <title>Genomics of switchgrass bacterial isolates.</title>
        <authorList>
            <person name="Shade A."/>
        </authorList>
    </citation>
    <scope>NUCLEOTIDE SEQUENCE [LARGE SCALE GENOMIC DNA]</scope>
    <source>
        <strain evidence="16 17">PvP111</strain>
    </source>
</reference>
<dbReference type="InterPro" id="IPR029151">
    <property type="entry name" value="Sensor-like_sf"/>
</dbReference>
<keyword evidence="13 14" id="KW-0472">Membrane</keyword>
<evidence type="ECO:0000313" key="16">
    <source>
        <dbReference type="EMBL" id="MBM7413516.1"/>
    </source>
</evidence>
<dbReference type="SMART" id="SM00387">
    <property type="entry name" value="HATPase_c"/>
    <property type="match status" value="1"/>
</dbReference>
<dbReference type="SUPFAM" id="SSF55890">
    <property type="entry name" value="Sporulation response regulatory protein Spo0B"/>
    <property type="match status" value="1"/>
</dbReference>
<evidence type="ECO:0000256" key="14">
    <source>
        <dbReference type="SAM" id="Phobius"/>
    </source>
</evidence>
<proteinExistence type="predicted"/>
<keyword evidence="17" id="KW-1185">Reference proteome</keyword>
<evidence type="ECO:0000256" key="8">
    <source>
        <dbReference type="ARBA" id="ARBA00022741"/>
    </source>
</evidence>
<dbReference type="GO" id="GO:0016301">
    <property type="term" value="F:kinase activity"/>
    <property type="evidence" value="ECO:0007669"/>
    <property type="project" value="UniProtKB-KW"/>
</dbReference>
<dbReference type="Pfam" id="PF17203">
    <property type="entry name" value="sCache_3_2"/>
    <property type="match status" value="1"/>
</dbReference>
<evidence type="ECO:0000256" key="9">
    <source>
        <dbReference type="ARBA" id="ARBA00022777"/>
    </source>
</evidence>
<dbReference type="SUPFAM" id="SSF103190">
    <property type="entry name" value="Sensory domain-like"/>
    <property type="match status" value="1"/>
</dbReference>
<keyword evidence="5" id="KW-0597">Phosphoprotein</keyword>
<keyword evidence="9 16" id="KW-0418">Kinase</keyword>
<dbReference type="PRINTS" id="PR00344">
    <property type="entry name" value="BCTRLSENSOR"/>
</dbReference>
<dbReference type="RefSeq" id="WP_307806111.1">
    <property type="nucleotide sequence ID" value="NZ_JAFBBK010000001.1"/>
</dbReference>
<evidence type="ECO:0000256" key="12">
    <source>
        <dbReference type="ARBA" id="ARBA00023012"/>
    </source>
</evidence>
<protein>
    <recommendedName>
        <fullName evidence="3">histidine kinase</fullName>
        <ecNumber evidence="3">2.7.13.3</ecNumber>
    </recommendedName>
</protein>
<dbReference type="PANTHER" id="PTHR43547">
    <property type="entry name" value="TWO-COMPONENT HISTIDINE KINASE"/>
    <property type="match status" value="1"/>
</dbReference>
<dbReference type="Proteomes" id="UP000703038">
    <property type="component" value="Unassembled WGS sequence"/>
</dbReference>
<keyword evidence="8" id="KW-0547">Nucleotide-binding</keyword>
<dbReference type="InterPro" id="IPR033463">
    <property type="entry name" value="sCache_3"/>
</dbReference>
<gene>
    <name evidence="16" type="ORF">JOE42_000249</name>
</gene>
<feature type="domain" description="Histidine kinase" evidence="15">
    <location>
        <begin position="329"/>
        <end position="517"/>
    </location>
</feature>
<dbReference type="Gene3D" id="3.30.450.20">
    <property type="entry name" value="PAS domain"/>
    <property type="match status" value="2"/>
</dbReference>
<comment type="subcellular location">
    <subcellularLocation>
        <location evidence="2">Cell membrane</location>
        <topology evidence="2">Multi-pass membrane protein</topology>
    </subcellularLocation>
</comment>
<dbReference type="InterPro" id="IPR036890">
    <property type="entry name" value="HATPase_C_sf"/>
</dbReference>
<evidence type="ECO:0000256" key="5">
    <source>
        <dbReference type="ARBA" id="ARBA00022553"/>
    </source>
</evidence>
<evidence type="ECO:0000256" key="2">
    <source>
        <dbReference type="ARBA" id="ARBA00004651"/>
    </source>
</evidence>
<keyword evidence="6" id="KW-0808">Transferase</keyword>
<evidence type="ECO:0000256" key="13">
    <source>
        <dbReference type="ARBA" id="ARBA00023136"/>
    </source>
</evidence>
<keyword evidence="10" id="KW-0067">ATP-binding</keyword>
<evidence type="ECO:0000256" key="7">
    <source>
        <dbReference type="ARBA" id="ARBA00022692"/>
    </source>
</evidence>
<keyword evidence="7 14" id="KW-0812">Transmembrane</keyword>
<comment type="catalytic activity">
    <reaction evidence="1">
        <text>ATP + protein L-histidine = ADP + protein N-phospho-L-histidine.</text>
        <dbReference type="EC" id="2.7.13.3"/>
    </reaction>
</comment>
<dbReference type="InterPro" id="IPR004358">
    <property type="entry name" value="Sig_transdc_His_kin-like_C"/>
</dbReference>
<dbReference type="EMBL" id="JAFBBK010000001">
    <property type="protein sequence ID" value="MBM7413516.1"/>
    <property type="molecule type" value="Genomic_DNA"/>
</dbReference>
<dbReference type="InterPro" id="IPR016120">
    <property type="entry name" value="Sig_transdc_His_kin_SpoOB"/>
</dbReference>
<organism evidence="16 17">
    <name type="scientific">Rhodococcoides corynebacterioides</name>
    <dbReference type="NCBI Taxonomy" id="53972"/>
    <lineage>
        <taxon>Bacteria</taxon>
        <taxon>Bacillati</taxon>
        <taxon>Actinomycetota</taxon>
        <taxon>Actinomycetes</taxon>
        <taxon>Mycobacteriales</taxon>
        <taxon>Nocardiaceae</taxon>
        <taxon>Rhodococcoides</taxon>
    </lineage>
</organism>
<name>A0ABS2KNH4_9NOCA</name>
<dbReference type="EC" id="2.7.13.3" evidence="3"/>
<evidence type="ECO:0000313" key="17">
    <source>
        <dbReference type="Proteomes" id="UP000703038"/>
    </source>
</evidence>
<sequence>MSSTNTRRRRSVARQLLVGQLAVVVLLVTLGGALALVDARRDSDESIRREVVDIAVSIATAPSTVTALASADPTAALQPVTERVRIATGMDFIVVMSPDRTRFTHTTTELIGGQFTGTIDRALAGETFTETYRGSLGPSIRAVTPVLDDGRVVGLVSAGVTRQKISDQFVAGLPAVLGIIAAALGVALAASYLLNRRLSRQTLGLAPDELRSMYEHHDAVLHSIGEGLVVWGGDSEAELVNDEARRLLDLPEGPVTRERLPESLRGLGDTAVRDEMHLTATRVLVVTQDPVLHGSRRLGTVTVLRDHTELQRVMGELDSMTSFAESLRSQAHESANRLHTVITMVELGRTEQAVEFATQELELSQNLIDRLMSTVQEPAVAALLLGKVSQAAEQGVELTVTEDTALTDTESFDRRELVTLAGNLIDNAIDAAKQSDEPWVEVTVRESETDLVIQVADSGPGMDADALARARTRGFSTKSGSRGLGLALVTQVVERHHGTLTSETTYGSVVTASIPHE</sequence>